<evidence type="ECO:0000313" key="4">
    <source>
        <dbReference type="EMBL" id="KAG0149910.1"/>
    </source>
</evidence>
<protein>
    <recommendedName>
        <fullName evidence="3">BZIP domain-containing protein</fullName>
    </recommendedName>
</protein>
<keyword evidence="5" id="KW-1185">Reference proteome</keyword>
<feature type="region of interest" description="Disordered" evidence="2">
    <location>
        <begin position="207"/>
        <end position="419"/>
    </location>
</feature>
<dbReference type="SUPFAM" id="SSF57959">
    <property type="entry name" value="Leucine zipper domain"/>
    <property type="match status" value="1"/>
</dbReference>
<reference evidence="4" key="1">
    <citation type="submission" date="2013-11" db="EMBL/GenBank/DDBJ databases">
        <title>Genome sequence of the fusiform rust pathogen reveals effectors for host alternation and coevolution with pine.</title>
        <authorList>
            <consortium name="DOE Joint Genome Institute"/>
            <person name="Smith K."/>
            <person name="Pendleton A."/>
            <person name="Kubisiak T."/>
            <person name="Anderson C."/>
            <person name="Salamov A."/>
            <person name="Aerts A."/>
            <person name="Riley R."/>
            <person name="Clum A."/>
            <person name="Lindquist E."/>
            <person name="Ence D."/>
            <person name="Campbell M."/>
            <person name="Kronenberg Z."/>
            <person name="Feau N."/>
            <person name="Dhillon B."/>
            <person name="Hamelin R."/>
            <person name="Burleigh J."/>
            <person name="Smith J."/>
            <person name="Yandell M."/>
            <person name="Nelson C."/>
            <person name="Grigoriev I."/>
            <person name="Davis J."/>
        </authorList>
    </citation>
    <scope>NUCLEOTIDE SEQUENCE</scope>
    <source>
        <strain evidence="4">G11</strain>
    </source>
</reference>
<dbReference type="EMBL" id="MU167223">
    <property type="protein sequence ID" value="KAG0149910.1"/>
    <property type="molecule type" value="Genomic_DNA"/>
</dbReference>
<dbReference type="PROSITE" id="PS50217">
    <property type="entry name" value="BZIP"/>
    <property type="match status" value="1"/>
</dbReference>
<dbReference type="Gene3D" id="1.20.5.170">
    <property type="match status" value="1"/>
</dbReference>
<gene>
    <name evidence="4" type="ORF">CROQUDRAFT_652867</name>
</gene>
<accession>A0A9P6NML0</accession>
<sequence length="528" mass="57623">MALVKDDQNDNARALAKLLSVFDIPTTSSPALLSSYLATSTTSSSLSANTCNQLPHSLLTDPIDPQPQPQPQPQTDLPSTTHDTQLGSLASPSGSQHDLLQWNLQPTRSGRIPQRPDPNSTFINPLDFLDFPTDSESDDPDFQPPPHSMTKSQEPEREQEPPEPSSITQPSVPAVDWAQQLLGASGLSTADLLSHFGRYSAIENQASSLARPRPTNSPAPTFDLDFDFSTLTASPPSSWAPDPALASNPQFKLSRANSRPSRPAPAPGPSSSSSRAPPLLPTKRPSPLTAGSLAGIPFVQISLPDSDDSPEFVPPPSKRSRRDVPSPDPFCSPTRHSVSSHHHEQGPSRPLPPAHRPPSIRTQVSTPCEQAAIPESPCESIADSDISRPLNKNGIPRAKPGPKPRPKPSVIPEAEREDVMRRKREGMRAVRVRKKEYVEELEDQCRFLQSENARLREENEQLMRESRENWKARALALSHHPSPSTTVTTSSPRRIAGKVVRAIAPNTQSRTVLDVIAKRSRTTVSRRA</sequence>
<proteinExistence type="predicted"/>
<feature type="compositionally biased region" description="Low complexity" evidence="2">
    <location>
        <begin position="233"/>
        <end position="261"/>
    </location>
</feature>
<dbReference type="GO" id="GO:0003700">
    <property type="term" value="F:DNA-binding transcription factor activity"/>
    <property type="evidence" value="ECO:0007669"/>
    <property type="project" value="InterPro"/>
</dbReference>
<feature type="domain" description="BZIP" evidence="3">
    <location>
        <begin position="413"/>
        <end position="465"/>
    </location>
</feature>
<organism evidence="4 5">
    <name type="scientific">Cronartium quercuum f. sp. fusiforme G11</name>
    <dbReference type="NCBI Taxonomy" id="708437"/>
    <lineage>
        <taxon>Eukaryota</taxon>
        <taxon>Fungi</taxon>
        <taxon>Dikarya</taxon>
        <taxon>Basidiomycota</taxon>
        <taxon>Pucciniomycotina</taxon>
        <taxon>Pucciniomycetes</taxon>
        <taxon>Pucciniales</taxon>
        <taxon>Coleosporiaceae</taxon>
        <taxon>Cronartium</taxon>
    </lineage>
</organism>
<name>A0A9P6NML0_9BASI</name>
<dbReference type="AlphaFoldDB" id="A0A9P6NML0"/>
<dbReference type="InterPro" id="IPR004827">
    <property type="entry name" value="bZIP"/>
</dbReference>
<keyword evidence="1" id="KW-0175">Coiled coil</keyword>
<evidence type="ECO:0000313" key="5">
    <source>
        <dbReference type="Proteomes" id="UP000886653"/>
    </source>
</evidence>
<dbReference type="OrthoDB" id="2505261at2759"/>
<dbReference type="Proteomes" id="UP000886653">
    <property type="component" value="Unassembled WGS sequence"/>
</dbReference>
<evidence type="ECO:0000259" key="3">
    <source>
        <dbReference type="PROSITE" id="PS50217"/>
    </source>
</evidence>
<feature type="region of interest" description="Disordered" evidence="2">
    <location>
        <begin position="44"/>
        <end position="172"/>
    </location>
</feature>
<feature type="coiled-coil region" evidence="1">
    <location>
        <begin position="431"/>
        <end position="468"/>
    </location>
</feature>
<feature type="compositionally biased region" description="Polar residues" evidence="2">
    <location>
        <begin position="75"/>
        <end position="108"/>
    </location>
</feature>
<evidence type="ECO:0000256" key="2">
    <source>
        <dbReference type="SAM" id="MobiDB-lite"/>
    </source>
</evidence>
<dbReference type="CDD" id="cd14686">
    <property type="entry name" value="bZIP"/>
    <property type="match status" value="1"/>
</dbReference>
<evidence type="ECO:0000256" key="1">
    <source>
        <dbReference type="SAM" id="Coils"/>
    </source>
</evidence>
<comment type="caution">
    <text evidence="4">The sequence shown here is derived from an EMBL/GenBank/DDBJ whole genome shotgun (WGS) entry which is preliminary data.</text>
</comment>
<feature type="compositionally biased region" description="Polar residues" evidence="2">
    <location>
        <begin position="207"/>
        <end position="219"/>
    </location>
</feature>
<dbReference type="InterPro" id="IPR046347">
    <property type="entry name" value="bZIP_sf"/>
</dbReference>